<proteinExistence type="predicted"/>
<reference evidence="3" key="1">
    <citation type="submission" date="2011-05" db="EMBL/GenBank/DDBJ databases">
        <title>The genome sequence of Vittaforma corneae strain ATCC 50505.</title>
        <authorList>
            <consortium name="The Broad Institute Genome Sequencing Platform"/>
            <person name="Cuomo C."/>
            <person name="Didier E."/>
            <person name="Bowers L."/>
            <person name="Young S.K."/>
            <person name="Zeng Q."/>
            <person name="Gargeya S."/>
            <person name="Fitzgerald M."/>
            <person name="Haas B."/>
            <person name="Abouelleil A."/>
            <person name="Alvarado L."/>
            <person name="Arachchi H.M."/>
            <person name="Berlin A."/>
            <person name="Chapman S.B."/>
            <person name="Gearin G."/>
            <person name="Goldberg J."/>
            <person name="Griggs A."/>
            <person name="Gujja S."/>
            <person name="Hansen M."/>
            <person name="Heiman D."/>
            <person name="Howarth C."/>
            <person name="Larimer J."/>
            <person name="Lui A."/>
            <person name="MacDonald P.J.P."/>
            <person name="McCowen C."/>
            <person name="Montmayeur A."/>
            <person name="Murphy C."/>
            <person name="Neiman D."/>
            <person name="Pearson M."/>
            <person name="Priest M."/>
            <person name="Roberts A."/>
            <person name="Saif S."/>
            <person name="Shea T."/>
            <person name="Sisk P."/>
            <person name="Stolte C."/>
            <person name="Sykes S."/>
            <person name="Wortman J."/>
            <person name="Nusbaum C."/>
            <person name="Birren B."/>
        </authorList>
    </citation>
    <scope>NUCLEOTIDE SEQUENCE [LARGE SCALE GENOMIC DNA]</scope>
    <source>
        <strain evidence="3">ATCC 50505</strain>
    </source>
</reference>
<dbReference type="OrthoDB" id="5581259at2759"/>
<accession>L2GPC0</accession>
<keyword evidence="1" id="KW-0472">Membrane</keyword>
<evidence type="ECO:0000313" key="2">
    <source>
        <dbReference type="EMBL" id="ELA42147.1"/>
    </source>
</evidence>
<dbReference type="GeneID" id="19881504"/>
<feature type="transmembrane region" description="Helical" evidence="1">
    <location>
        <begin position="119"/>
        <end position="137"/>
    </location>
</feature>
<name>L2GPC0_VITCO</name>
<gene>
    <name evidence="2" type="ORF">VICG_00790</name>
</gene>
<keyword evidence="3" id="KW-1185">Reference proteome</keyword>
<dbReference type="EMBL" id="JH370134">
    <property type="protein sequence ID" value="ELA42147.1"/>
    <property type="molecule type" value="Genomic_DNA"/>
</dbReference>
<dbReference type="VEuPathDB" id="MicrosporidiaDB:VICG_00790"/>
<organism evidence="2 3">
    <name type="scientific">Vittaforma corneae (strain ATCC 50505)</name>
    <name type="common">Microsporidian parasite</name>
    <name type="synonym">Nosema corneum</name>
    <dbReference type="NCBI Taxonomy" id="993615"/>
    <lineage>
        <taxon>Eukaryota</taxon>
        <taxon>Fungi</taxon>
        <taxon>Fungi incertae sedis</taxon>
        <taxon>Microsporidia</taxon>
        <taxon>Nosematidae</taxon>
        <taxon>Vittaforma</taxon>
    </lineage>
</organism>
<feature type="transmembrane region" description="Helical" evidence="1">
    <location>
        <begin position="144"/>
        <end position="170"/>
    </location>
</feature>
<keyword evidence="1" id="KW-0812">Transmembrane</keyword>
<keyword evidence="1" id="KW-1133">Transmembrane helix</keyword>
<dbReference type="HOGENOM" id="CLU_074166_0_0_1"/>
<dbReference type="RefSeq" id="XP_007604239.1">
    <property type="nucleotide sequence ID" value="XM_007604177.1"/>
</dbReference>
<dbReference type="Proteomes" id="UP000011082">
    <property type="component" value="Unassembled WGS sequence"/>
</dbReference>
<protein>
    <submittedName>
        <fullName evidence="2">Uncharacterized protein</fullName>
    </submittedName>
</protein>
<dbReference type="InParanoid" id="L2GPC0"/>
<feature type="transmembrane region" description="Helical" evidence="1">
    <location>
        <begin position="39"/>
        <end position="59"/>
    </location>
</feature>
<feature type="transmembrane region" description="Helical" evidence="1">
    <location>
        <begin position="9"/>
        <end position="33"/>
    </location>
</feature>
<evidence type="ECO:0000256" key="1">
    <source>
        <dbReference type="SAM" id="Phobius"/>
    </source>
</evidence>
<dbReference type="AlphaFoldDB" id="L2GPC0"/>
<feature type="transmembrane region" description="Helical" evidence="1">
    <location>
        <begin position="80"/>
        <end position="99"/>
    </location>
</feature>
<dbReference type="OMA" id="RMKSAVY"/>
<evidence type="ECO:0000313" key="3">
    <source>
        <dbReference type="Proteomes" id="UP000011082"/>
    </source>
</evidence>
<sequence length="228" mass="26845">MNKKSLRDIWFYSNVCFFINYSLAILRVFVAFPLPRLPSFFNCIFLLLAYTLTFQSIIANFKAYDTLMFIKKIFSHPNTFCIVFFLCFVPNILLSPFYLLTIYHIVSSIVAKKDTFHSYFFYDFVVFLNTNIATIGRSALFLEILLIPIAVSMVVLRRISTVTLLIYLLMIRQQYISNNNMKAIVSECIQRMHNLAMNMPDSIKMRYLELMNYVRSLSKSEKNQKQKQ</sequence>